<feature type="transmembrane region" description="Helical" evidence="1">
    <location>
        <begin position="96"/>
        <end position="115"/>
    </location>
</feature>
<dbReference type="AlphaFoldDB" id="A0A7R9ABA4"/>
<keyword evidence="1" id="KW-0812">Transmembrane</keyword>
<keyword evidence="3" id="KW-1185">Reference proteome</keyword>
<evidence type="ECO:0000256" key="1">
    <source>
        <dbReference type="SAM" id="Phobius"/>
    </source>
</evidence>
<dbReference type="EMBL" id="CAJPEV010003037">
    <property type="protein sequence ID" value="CAG0898733.1"/>
    <property type="molecule type" value="Genomic_DNA"/>
</dbReference>
<sequence>MRGNMAKVMGSLEGHILPGAMFMMSSIWALGNNLVRWHRRRLNPSLPPYRTAFRFPVRGRQGVDAGFICLLLVVGIIGEAIYAIDKTWSWASLGNAQHICMYSTFFLFYFTGVLIDKGYPIPPYADDAFLILALTVERLLFINHLHGRPSLDFLVRQRLLSKESLDEKSGAILRETFP</sequence>
<proteinExistence type="predicted"/>
<dbReference type="PANTHER" id="PTHR16007">
    <property type="entry name" value="EPIDIDYMAL MEMBRANE PROTEIN E9-RELATED"/>
    <property type="match status" value="1"/>
</dbReference>
<evidence type="ECO:0000313" key="3">
    <source>
        <dbReference type="Proteomes" id="UP000677054"/>
    </source>
</evidence>
<dbReference type="PANTHER" id="PTHR16007:SF15">
    <property type="entry name" value="TRANSMEMBRANE PROTEIN 45B"/>
    <property type="match status" value="1"/>
</dbReference>
<reference evidence="2" key="1">
    <citation type="submission" date="2020-11" db="EMBL/GenBank/DDBJ databases">
        <authorList>
            <person name="Tran Van P."/>
        </authorList>
    </citation>
    <scope>NUCLEOTIDE SEQUENCE</scope>
</reference>
<name>A0A7R9ABA4_9CRUS</name>
<dbReference type="InterPro" id="IPR042127">
    <property type="entry name" value="TMEM45"/>
</dbReference>
<gene>
    <name evidence="2" type="ORF">DSTB1V02_LOCUS10495</name>
</gene>
<evidence type="ECO:0008006" key="4">
    <source>
        <dbReference type="Google" id="ProtNLM"/>
    </source>
</evidence>
<feature type="transmembrane region" description="Helical" evidence="1">
    <location>
        <begin position="63"/>
        <end position="84"/>
    </location>
</feature>
<organism evidence="2">
    <name type="scientific">Darwinula stevensoni</name>
    <dbReference type="NCBI Taxonomy" id="69355"/>
    <lineage>
        <taxon>Eukaryota</taxon>
        <taxon>Metazoa</taxon>
        <taxon>Ecdysozoa</taxon>
        <taxon>Arthropoda</taxon>
        <taxon>Crustacea</taxon>
        <taxon>Oligostraca</taxon>
        <taxon>Ostracoda</taxon>
        <taxon>Podocopa</taxon>
        <taxon>Podocopida</taxon>
        <taxon>Darwinulocopina</taxon>
        <taxon>Darwinuloidea</taxon>
        <taxon>Darwinulidae</taxon>
        <taxon>Darwinula</taxon>
    </lineage>
</organism>
<dbReference type="OrthoDB" id="551896at2759"/>
<keyword evidence="1" id="KW-1133">Transmembrane helix</keyword>
<dbReference type="Proteomes" id="UP000677054">
    <property type="component" value="Unassembled WGS sequence"/>
</dbReference>
<feature type="transmembrane region" description="Helical" evidence="1">
    <location>
        <begin position="15"/>
        <end position="35"/>
    </location>
</feature>
<keyword evidence="1" id="KW-0472">Membrane</keyword>
<evidence type="ECO:0000313" key="2">
    <source>
        <dbReference type="EMBL" id="CAD7250726.1"/>
    </source>
</evidence>
<protein>
    <recommendedName>
        <fullName evidence="4">Transmembrane protein 45B</fullName>
    </recommendedName>
</protein>
<dbReference type="EMBL" id="LR902554">
    <property type="protein sequence ID" value="CAD7250726.1"/>
    <property type="molecule type" value="Genomic_DNA"/>
</dbReference>
<accession>A0A7R9ABA4</accession>